<dbReference type="RefSeq" id="WP_189262103.1">
    <property type="nucleotide sequence ID" value="NZ_BMML01000003.1"/>
</dbReference>
<comment type="caution">
    <text evidence="6">The sequence shown here is derived from an EMBL/GenBank/DDBJ whole genome shotgun (WGS) entry which is preliminary data.</text>
</comment>
<feature type="region of interest" description="Disordered" evidence="4">
    <location>
        <begin position="310"/>
        <end position="338"/>
    </location>
</feature>
<proteinExistence type="predicted"/>
<keyword evidence="3" id="KW-0560">Oxidoreductase</keyword>
<reference evidence="6" key="2">
    <citation type="submission" date="2020-09" db="EMBL/GenBank/DDBJ databases">
        <authorList>
            <person name="Sun Q."/>
            <person name="Zhou Y."/>
        </authorList>
    </citation>
    <scope>NUCLEOTIDE SEQUENCE</scope>
    <source>
        <strain evidence="6">CGMCC 4.7110</strain>
    </source>
</reference>
<reference evidence="6" key="1">
    <citation type="journal article" date="2014" name="Int. J. Syst. Evol. Microbiol.">
        <title>Complete genome sequence of Corynebacterium casei LMG S-19264T (=DSM 44701T), isolated from a smear-ripened cheese.</title>
        <authorList>
            <consortium name="US DOE Joint Genome Institute (JGI-PGF)"/>
            <person name="Walter F."/>
            <person name="Albersmeier A."/>
            <person name="Kalinowski J."/>
            <person name="Ruckert C."/>
        </authorList>
    </citation>
    <scope>NUCLEOTIDE SEQUENCE</scope>
    <source>
        <strain evidence="6">CGMCC 4.7110</strain>
    </source>
</reference>
<dbReference type="InterPro" id="IPR009075">
    <property type="entry name" value="AcylCo_DH/oxidase_C"/>
</dbReference>
<dbReference type="GO" id="GO:0003995">
    <property type="term" value="F:acyl-CoA dehydrogenase activity"/>
    <property type="evidence" value="ECO:0007669"/>
    <property type="project" value="TreeGrafter"/>
</dbReference>
<gene>
    <name evidence="6" type="ORF">GCM10011578_018540</name>
</gene>
<evidence type="ECO:0000256" key="3">
    <source>
        <dbReference type="ARBA" id="ARBA00023002"/>
    </source>
</evidence>
<evidence type="ECO:0000256" key="2">
    <source>
        <dbReference type="ARBA" id="ARBA00022827"/>
    </source>
</evidence>
<evidence type="ECO:0000256" key="4">
    <source>
        <dbReference type="SAM" id="MobiDB-lite"/>
    </source>
</evidence>
<name>A0A917X9N4_9ACTN</name>
<dbReference type="Gene3D" id="1.20.140.10">
    <property type="entry name" value="Butyryl-CoA Dehydrogenase, subunit A, domain 3"/>
    <property type="match status" value="1"/>
</dbReference>
<dbReference type="Proteomes" id="UP000653411">
    <property type="component" value="Unassembled WGS sequence"/>
</dbReference>
<dbReference type="PANTHER" id="PTHR43884:SF20">
    <property type="entry name" value="ACYL-COA DEHYDROGENASE FADE28"/>
    <property type="match status" value="1"/>
</dbReference>
<dbReference type="AlphaFoldDB" id="A0A917X9N4"/>
<dbReference type="Pfam" id="PF00441">
    <property type="entry name" value="Acyl-CoA_dh_1"/>
    <property type="match status" value="1"/>
</dbReference>
<evidence type="ECO:0000313" key="7">
    <source>
        <dbReference type="Proteomes" id="UP000653411"/>
    </source>
</evidence>
<feature type="domain" description="Acyl-CoA dehydrogenase/oxidase C-terminal" evidence="5">
    <location>
        <begin position="170"/>
        <end position="279"/>
    </location>
</feature>
<sequence>MLRTDTDTGLVAEFRKSVAAALDRDEPSGARSALVKAGWLDALAAQEAMAVAVVFREQGRTGIDAAALDDVLAAALGTGEAAVAYPATAGTHVVLPAHRHAERLLWLPDLSGEGLVVVDLDGPVEARPLGGIDPAAGLLALPGLPAGRTTDIPATVWPAALAAGHRALSHQLVASSRALLALATDYAGERRQFRTPIAEFQAVKHRLAETLVAVEAADAAAVAAATAGTVTAAMVAKILAGRAADAAGRNCFQVFGGIAFTSEHEFHRGYRRNLVLDRLLGDPRTLARRLGAQIRAGDLAGERLVGLADVPGIGPDGSGPRLPAAKRSARRQKGEASR</sequence>
<accession>A0A917X9N4</accession>
<dbReference type="SUPFAM" id="SSF47203">
    <property type="entry name" value="Acyl-CoA dehydrogenase C-terminal domain-like"/>
    <property type="match status" value="1"/>
</dbReference>
<evidence type="ECO:0000259" key="5">
    <source>
        <dbReference type="Pfam" id="PF00441"/>
    </source>
</evidence>
<keyword evidence="1" id="KW-0285">Flavoprotein</keyword>
<keyword evidence="7" id="KW-1185">Reference proteome</keyword>
<dbReference type="PANTHER" id="PTHR43884">
    <property type="entry name" value="ACYL-COA DEHYDROGENASE"/>
    <property type="match status" value="1"/>
</dbReference>
<dbReference type="InterPro" id="IPR036250">
    <property type="entry name" value="AcylCo_DH-like_C"/>
</dbReference>
<evidence type="ECO:0000313" key="6">
    <source>
        <dbReference type="EMBL" id="GGM97916.1"/>
    </source>
</evidence>
<evidence type="ECO:0000256" key="1">
    <source>
        <dbReference type="ARBA" id="ARBA00022630"/>
    </source>
</evidence>
<organism evidence="6 7">
    <name type="scientific">Streptomyces fuscichromogenes</name>
    <dbReference type="NCBI Taxonomy" id="1324013"/>
    <lineage>
        <taxon>Bacteria</taxon>
        <taxon>Bacillati</taxon>
        <taxon>Actinomycetota</taxon>
        <taxon>Actinomycetes</taxon>
        <taxon>Kitasatosporales</taxon>
        <taxon>Streptomycetaceae</taxon>
        <taxon>Streptomyces</taxon>
    </lineage>
</organism>
<keyword evidence="2" id="KW-0274">FAD</keyword>
<protein>
    <submittedName>
        <fullName evidence="6">Acyl-CoA dehydrogenase</fullName>
    </submittedName>
</protein>
<dbReference type="EMBL" id="BMML01000003">
    <property type="protein sequence ID" value="GGM97916.1"/>
    <property type="molecule type" value="Genomic_DNA"/>
</dbReference>